<dbReference type="AlphaFoldDB" id="A0A7T8JTH2"/>
<feature type="region of interest" description="Disordered" evidence="1">
    <location>
        <begin position="54"/>
        <end position="74"/>
    </location>
</feature>
<evidence type="ECO:0000313" key="3">
    <source>
        <dbReference type="Proteomes" id="UP000595437"/>
    </source>
</evidence>
<feature type="compositionally biased region" description="Low complexity" evidence="1">
    <location>
        <begin position="9"/>
        <end position="25"/>
    </location>
</feature>
<gene>
    <name evidence="2" type="ORF">FKW44_025321</name>
</gene>
<organism evidence="2 3">
    <name type="scientific">Caligus rogercresseyi</name>
    <name type="common">Sea louse</name>
    <dbReference type="NCBI Taxonomy" id="217165"/>
    <lineage>
        <taxon>Eukaryota</taxon>
        <taxon>Metazoa</taxon>
        <taxon>Ecdysozoa</taxon>
        <taxon>Arthropoda</taxon>
        <taxon>Crustacea</taxon>
        <taxon>Multicrustacea</taxon>
        <taxon>Hexanauplia</taxon>
        <taxon>Copepoda</taxon>
        <taxon>Siphonostomatoida</taxon>
        <taxon>Caligidae</taxon>
        <taxon>Caligus</taxon>
    </lineage>
</organism>
<feature type="region of interest" description="Disordered" evidence="1">
    <location>
        <begin position="1"/>
        <end position="35"/>
    </location>
</feature>
<feature type="compositionally biased region" description="Basic and acidic residues" evidence="1">
    <location>
        <begin position="59"/>
        <end position="74"/>
    </location>
</feature>
<feature type="non-terminal residue" evidence="2">
    <location>
        <position position="1"/>
    </location>
</feature>
<reference evidence="3" key="1">
    <citation type="submission" date="2021-01" db="EMBL/GenBank/DDBJ databases">
        <title>Caligus Genome Assembly.</title>
        <authorList>
            <person name="Gallardo-Escarate C."/>
        </authorList>
    </citation>
    <scope>NUCLEOTIDE SEQUENCE [LARGE SCALE GENOMIC DNA]</scope>
</reference>
<evidence type="ECO:0000313" key="2">
    <source>
        <dbReference type="EMBL" id="QQP31649.1"/>
    </source>
</evidence>
<sequence>AVNLPNSPLSDVLSTSDSRSRSGTSDLRRPNSMGSTAAVNIAKTYNSSPELRQATNILEARRPATRLERISRHL</sequence>
<accession>A0A7T8JTH2</accession>
<keyword evidence="3" id="KW-1185">Reference proteome</keyword>
<evidence type="ECO:0000256" key="1">
    <source>
        <dbReference type="SAM" id="MobiDB-lite"/>
    </source>
</evidence>
<proteinExistence type="predicted"/>
<dbReference type="Proteomes" id="UP000595437">
    <property type="component" value="Chromosome 21"/>
</dbReference>
<protein>
    <submittedName>
        <fullName evidence="2">Uncharacterized protein</fullName>
    </submittedName>
</protein>
<dbReference type="EMBL" id="CP045910">
    <property type="protein sequence ID" value="QQP31649.1"/>
    <property type="molecule type" value="Genomic_DNA"/>
</dbReference>
<name>A0A7T8JTH2_CALRO</name>